<evidence type="ECO:0000256" key="5">
    <source>
        <dbReference type="SAM" id="MobiDB-lite"/>
    </source>
</evidence>
<dbReference type="NCBIfam" id="NF009487">
    <property type="entry name" value="PRK12849.1"/>
    <property type="match status" value="1"/>
</dbReference>
<feature type="coiled-coil region" evidence="4">
    <location>
        <begin position="411"/>
        <end position="442"/>
    </location>
</feature>
<keyword evidence="2" id="KW-0143">Chaperone</keyword>
<keyword evidence="4" id="KW-0175">Coiled coil</keyword>
<dbReference type="NCBIfam" id="NF000592">
    <property type="entry name" value="PRK00013.1"/>
    <property type="match status" value="1"/>
</dbReference>
<dbReference type="SUPFAM" id="SSF54849">
    <property type="entry name" value="GroEL-intermediate domain like"/>
    <property type="match status" value="1"/>
</dbReference>
<organism evidence="7 8">
    <name type="scientific">Plasmodium falciparum Tanzania</name>
    <name type="common">2000708</name>
    <dbReference type="NCBI Taxonomy" id="1036725"/>
    <lineage>
        <taxon>Eukaryota</taxon>
        <taxon>Sar</taxon>
        <taxon>Alveolata</taxon>
        <taxon>Apicomplexa</taxon>
        <taxon>Aconoidasida</taxon>
        <taxon>Haemosporida</taxon>
        <taxon>Plasmodiidae</taxon>
        <taxon>Plasmodium</taxon>
        <taxon>Plasmodium (Laverania)</taxon>
    </lineage>
</organism>
<dbReference type="PANTHER" id="PTHR45633">
    <property type="entry name" value="60 KDA HEAT SHOCK PROTEIN, MITOCHONDRIAL"/>
    <property type="match status" value="1"/>
</dbReference>
<reference evidence="7 8" key="1">
    <citation type="submission" date="2013-02" db="EMBL/GenBank/DDBJ databases">
        <title>The Genome Annotation of Plasmodium falciparum Tanzania (2000708).</title>
        <authorList>
            <consortium name="The Broad Institute Genome Sequencing Platform"/>
            <consortium name="The Broad Institute Genome Sequencing Center for Infectious Disease"/>
            <person name="Neafsey D."/>
            <person name="Hoffman S."/>
            <person name="Volkman S."/>
            <person name="Rosenthal P."/>
            <person name="Walker B."/>
            <person name="Young S.K."/>
            <person name="Zeng Q."/>
            <person name="Gargeya S."/>
            <person name="Fitzgerald M."/>
            <person name="Haas B."/>
            <person name="Abouelleil A."/>
            <person name="Allen A.W."/>
            <person name="Alvarado L."/>
            <person name="Arachchi H.M."/>
            <person name="Berlin A.M."/>
            <person name="Chapman S.B."/>
            <person name="Gainer-Dewar J."/>
            <person name="Goldberg J."/>
            <person name="Griggs A."/>
            <person name="Gujja S."/>
            <person name="Hansen M."/>
            <person name="Howarth C."/>
            <person name="Imamovic A."/>
            <person name="Ireland A."/>
            <person name="Larimer J."/>
            <person name="McCowan C."/>
            <person name="Murphy C."/>
            <person name="Pearson M."/>
            <person name="Poon T.W."/>
            <person name="Priest M."/>
            <person name="Roberts A."/>
            <person name="Saif S."/>
            <person name="Shea T."/>
            <person name="Sisk P."/>
            <person name="Sykes S."/>
            <person name="Wortman J."/>
            <person name="Nusbaum C."/>
            <person name="Birren B."/>
        </authorList>
    </citation>
    <scope>NUCLEOTIDE SEQUENCE [LARGE SCALE GENOMIC DNA]</scope>
    <source>
        <strain evidence="8">Tanzania (2000708)</strain>
    </source>
</reference>
<dbReference type="Gene3D" id="3.50.7.10">
    <property type="entry name" value="GroEL"/>
    <property type="match status" value="1"/>
</dbReference>
<dbReference type="OrthoDB" id="496at2759"/>
<dbReference type="GO" id="GO:0005524">
    <property type="term" value="F:ATP binding"/>
    <property type="evidence" value="ECO:0007669"/>
    <property type="project" value="InterPro"/>
</dbReference>
<feature type="signal peptide" evidence="6">
    <location>
        <begin position="1"/>
        <end position="23"/>
    </location>
</feature>
<protein>
    <submittedName>
        <fullName evidence="7">Chaperonin CPN60, mitochondrial</fullName>
    </submittedName>
</protein>
<evidence type="ECO:0000256" key="6">
    <source>
        <dbReference type="SAM" id="SignalP"/>
    </source>
</evidence>
<sequence length="718" mass="81454">MRMKRIHILLLVIFLLCLRYGYSIKKKRSPNNKNRLFINKRLKYINSKIISRRKENYVKMKMTENKVKGKDIIYGNECRNELLKGILTVSDVVKLTLGPRGRNVLLEKEYGSPLIINDGVTIAKNISLKDRKKNNGVKLMQESTNISNDKAGDGTSSTALMTATITKKGIEQVNRNHNPIPIQRGIQLASKMIIEKIKSLSTPIKTYKDILNIATIASNNDVHMGQIIANAYDKLGKNAAIILDDNADINDKLEFTEGYNFDRGIINPYLLYNENKDYIEYSNVSTLITDQNIDNIQSILPILEIFAKNKQPLCIIADDFSNEVLQTLIINKLKGAIKVVPIRAPSFGDRRKDYLKDLCIVTNSKYISADVGLDLNNLHNNMSSFDNNYLSLLGSANTLIVKKDRTSLITKEEYKKEIDERINVLKKEYEETTSKYDKEKLNERIAALSGGIAKILIGGNSETEQKERKFKYEDATNAVKSAIDIGYVPGGGVTYLEIIKSNFIQEIHKKIEEDLQISSNNDEKKYLELIGNLESEMELQKMGANIVVSSLDVITKQIADNAGVNGDNVVKIILNSKDKYGFGYDVNTNKFVNMVEKGIIDSTNVIISVIKNSCSIASMVLTTECMMVDHEKKDKGILDSSINSPNYLSKHRRTYKHKLHDDEDTDEDDEEDEDDEDDEDDLDDDDYDDEDDEDEEDEEDEDDEDDEDSMNDGYNYDE</sequence>
<evidence type="ECO:0000256" key="2">
    <source>
        <dbReference type="ARBA" id="ARBA00023186"/>
    </source>
</evidence>
<evidence type="ECO:0000256" key="1">
    <source>
        <dbReference type="ARBA" id="ARBA00006607"/>
    </source>
</evidence>
<feature type="chain" id="PRO_5001536629" evidence="6">
    <location>
        <begin position="24"/>
        <end position="718"/>
    </location>
</feature>
<accession>A0A024W3Q2</accession>
<dbReference type="GO" id="GO:0140662">
    <property type="term" value="F:ATP-dependent protein folding chaperone"/>
    <property type="evidence" value="ECO:0007669"/>
    <property type="project" value="InterPro"/>
</dbReference>
<dbReference type="Gene3D" id="1.10.560.10">
    <property type="entry name" value="GroEL-like equatorial domain"/>
    <property type="match status" value="1"/>
</dbReference>
<reference evidence="7 8" key="2">
    <citation type="submission" date="2013-02" db="EMBL/GenBank/DDBJ databases">
        <title>The Genome Sequence of Plasmodium falciparum Tanzania (2000708).</title>
        <authorList>
            <consortium name="The Broad Institute Genome Sequencing Platform"/>
            <consortium name="The Broad Institute Genome Sequencing Center for Infectious Disease"/>
            <person name="Neafsey D."/>
            <person name="Cheeseman I."/>
            <person name="Volkman S."/>
            <person name="Adams J."/>
            <person name="Walker B."/>
            <person name="Young S.K."/>
            <person name="Zeng Q."/>
            <person name="Gargeya S."/>
            <person name="Fitzgerald M."/>
            <person name="Haas B."/>
            <person name="Abouelleil A."/>
            <person name="Alvarado L."/>
            <person name="Arachchi H.M."/>
            <person name="Berlin A.M."/>
            <person name="Chapman S.B."/>
            <person name="Dewar J."/>
            <person name="Goldberg J."/>
            <person name="Griggs A."/>
            <person name="Gujja S."/>
            <person name="Hansen M."/>
            <person name="Howarth C."/>
            <person name="Imamovic A."/>
            <person name="Larimer J."/>
            <person name="McCowan C."/>
            <person name="Murphy C."/>
            <person name="Neiman D."/>
            <person name="Pearson M."/>
            <person name="Priest M."/>
            <person name="Roberts A."/>
            <person name="Saif S."/>
            <person name="Shea T."/>
            <person name="Sisk P."/>
            <person name="Sykes S."/>
            <person name="Wortman J."/>
            <person name="Nusbaum C."/>
            <person name="Birren B."/>
        </authorList>
    </citation>
    <scope>NUCLEOTIDE SEQUENCE [LARGE SCALE GENOMIC DNA]</scope>
    <source>
        <strain evidence="8">Tanzania (2000708)</strain>
    </source>
</reference>
<evidence type="ECO:0000256" key="3">
    <source>
        <dbReference type="RuleBase" id="RU000418"/>
    </source>
</evidence>
<evidence type="ECO:0000256" key="4">
    <source>
        <dbReference type="SAM" id="Coils"/>
    </source>
</evidence>
<dbReference type="InterPro" id="IPR001844">
    <property type="entry name" value="Cpn60/GroEL"/>
</dbReference>
<dbReference type="InterPro" id="IPR002423">
    <property type="entry name" value="Cpn60/GroEL/TCP-1"/>
</dbReference>
<keyword evidence="6" id="KW-0732">Signal</keyword>
<dbReference type="eggNOG" id="KOG0356">
    <property type="taxonomic scope" value="Eukaryota"/>
</dbReference>
<dbReference type="EMBL" id="KI926477">
    <property type="protein sequence ID" value="ETW35307.1"/>
    <property type="molecule type" value="Genomic_DNA"/>
</dbReference>
<dbReference type="Pfam" id="PF00118">
    <property type="entry name" value="Cpn60_TCP1"/>
    <property type="match status" value="1"/>
</dbReference>
<dbReference type="FunFam" id="3.50.7.10:FF:000012">
    <property type="entry name" value="Chaperonin CPN60, mitochondrial"/>
    <property type="match status" value="1"/>
</dbReference>
<evidence type="ECO:0000313" key="7">
    <source>
        <dbReference type="EMBL" id="ETW35307.1"/>
    </source>
</evidence>
<dbReference type="AlphaFoldDB" id="A0A024W3Q2"/>
<dbReference type="SUPFAM" id="SSF52029">
    <property type="entry name" value="GroEL apical domain-like"/>
    <property type="match status" value="1"/>
</dbReference>
<comment type="similarity">
    <text evidence="1 3">Belongs to the chaperonin (HSP60) family.</text>
</comment>
<name>A0A024W3Q2_PLAFA</name>
<dbReference type="Proteomes" id="UP000030708">
    <property type="component" value="Unassembled WGS sequence"/>
</dbReference>
<dbReference type="Gene3D" id="3.30.260.10">
    <property type="entry name" value="TCP-1-like chaperonin intermediate domain"/>
    <property type="match status" value="1"/>
</dbReference>
<evidence type="ECO:0000313" key="8">
    <source>
        <dbReference type="Proteomes" id="UP000030708"/>
    </source>
</evidence>
<gene>
    <name evidence="7" type="ORF">PFTANZ_03958</name>
</gene>
<feature type="compositionally biased region" description="Acidic residues" evidence="5">
    <location>
        <begin position="662"/>
        <end position="718"/>
    </location>
</feature>
<dbReference type="CDD" id="cd03344">
    <property type="entry name" value="GroEL"/>
    <property type="match status" value="1"/>
</dbReference>
<dbReference type="PRINTS" id="PR00298">
    <property type="entry name" value="CHAPERONIN60"/>
</dbReference>
<feature type="region of interest" description="Disordered" evidence="5">
    <location>
        <begin position="654"/>
        <end position="718"/>
    </location>
</feature>
<dbReference type="InterPro" id="IPR027409">
    <property type="entry name" value="GroEL-like_apical_dom_sf"/>
</dbReference>
<proteinExistence type="inferred from homology"/>
<dbReference type="GO" id="GO:0042026">
    <property type="term" value="P:protein refolding"/>
    <property type="evidence" value="ECO:0007669"/>
    <property type="project" value="InterPro"/>
</dbReference>
<dbReference type="InterPro" id="IPR027410">
    <property type="entry name" value="TCP-1-like_intermed_sf"/>
</dbReference>
<dbReference type="SUPFAM" id="SSF48592">
    <property type="entry name" value="GroEL equatorial domain-like"/>
    <property type="match status" value="1"/>
</dbReference>
<dbReference type="InterPro" id="IPR027413">
    <property type="entry name" value="GROEL-like_equatorial_sf"/>
</dbReference>